<feature type="compositionally biased region" description="Basic and acidic residues" evidence="1">
    <location>
        <begin position="243"/>
        <end position="253"/>
    </location>
</feature>
<accession>A0ABP8UCG7</accession>
<reference evidence="4" key="1">
    <citation type="journal article" date="2019" name="Int. J. Syst. Evol. Microbiol.">
        <title>The Global Catalogue of Microorganisms (GCM) 10K type strain sequencing project: providing services to taxonomists for standard genome sequencing and annotation.</title>
        <authorList>
            <consortium name="The Broad Institute Genomics Platform"/>
            <consortium name="The Broad Institute Genome Sequencing Center for Infectious Disease"/>
            <person name="Wu L."/>
            <person name="Ma J."/>
        </authorList>
    </citation>
    <scope>NUCLEOTIDE SEQUENCE [LARGE SCALE GENOMIC DNA]</scope>
    <source>
        <strain evidence="4">JCM 17939</strain>
    </source>
</reference>
<gene>
    <name evidence="3" type="ORF">GCM10023196_036780</name>
</gene>
<evidence type="ECO:0000313" key="4">
    <source>
        <dbReference type="Proteomes" id="UP001501442"/>
    </source>
</evidence>
<evidence type="ECO:0000259" key="2">
    <source>
        <dbReference type="Pfam" id="PF17338"/>
    </source>
</evidence>
<dbReference type="InterPro" id="IPR020290">
    <property type="entry name" value="Gp88"/>
</dbReference>
<dbReference type="Proteomes" id="UP001501442">
    <property type="component" value="Unassembled WGS sequence"/>
</dbReference>
<sequence>MSKGGRRPPPSKDGKRPPRRLLGQNRELAGIKVWNWSLPALAARLRDGSTVRTCPAAGVCAQVCYARQGTYRFPSVQARHLANLEYVLADLDGWRRQMTDELHEMRFQGGDAWVRIHDSGDFFSDEYLLAWLRVMASARHVRFYAYTKEIARFKKLVEPDPPKTFRWVYSLGGTEDHLVDLEADRVADVFPDAESIEAAGWHSQDRSDLLAVYGPTPVGIPANNIPQARHRQGDRTLGQWQAERPRRNADGGS</sequence>
<dbReference type="Pfam" id="PF17338">
    <property type="entry name" value="GP88"/>
    <property type="match status" value="1"/>
</dbReference>
<keyword evidence="4" id="KW-1185">Reference proteome</keyword>
<name>A0ABP8UCG7_9ACTN</name>
<organism evidence="3 4">
    <name type="scientific">Actinoallomurus vinaceus</name>
    <dbReference type="NCBI Taxonomy" id="1080074"/>
    <lineage>
        <taxon>Bacteria</taxon>
        <taxon>Bacillati</taxon>
        <taxon>Actinomycetota</taxon>
        <taxon>Actinomycetes</taxon>
        <taxon>Streptosporangiales</taxon>
        <taxon>Thermomonosporaceae</taxon>
        <taxon>Actinoallomurus</taxon>
    </lineage>
</organism>
<dbReference type="RefSeq" id="WP_345432067.1">
    <property type="nucleotide sequence ID" value="NZ_BAABHK010000004.1"/>
</dbReference>
<evidence type="ECO:0000256" key="1">
    <source>
        <dbReference type="SAM" id="MobiDB-lite"/>
    </source>
</evidence>
<proteinExistence type="predicted"/>
<evidence type="ECO:0000313" key="3">
    <source>
        <dbReference type="EMBL" id="GAA4626850.1"/>
    </source>
</evidence>
<protein>
    <recommendedName>
        <fullName evidence="2">Gene product 88 domain-containing protein</fullName>
    </recommendedName>
</protein>
<feature type="region of interest" description="Disordered" evidence="1">
    <location>
        <begin position="1"/>
        <end position="22"/>
    </location>
</feature>
<feature type="region of interest" description="Disordered" evidence="1">
    <location>
        <begin position="221"/>
        <end position="253"/>
    </location>
</feature>
<comment type="caution">
    <text evidence="3">The sequence shown here is derived from an EMBL/GenBank/DDBJ whole genome shotgun (WGS) entry which is preliminary data.</text>
</comment>
<dbReference type="EMBL" id="BAABHK010000004">
    <property type="protein sequence ID" value="GAA4626850.1"/>
    <property type="molecule type" value="Genomic_DNA"/>
</dbReference>
<feature type="domain" description="Gene product 88" evidence="2">
    <location>
        <begin position="30"/>
        <end position="236"/>
    </location>
</feature>